<dbReference type="PANTHER" id="PTHR11669:SF0">
    <property type="entry name" value="PROTEIN STICHEL-LIKE 2"/>
    <property type="match status" value="1"/>
</dbReference>
<keyword evidence="10" id="KW-0651">Protein splicing</keyword>
<accession>A0ABX1M091</accession>
<dbReference type="InterPro" id="IPR003586">
    <property type="entry name" value="Hint_dom_C"/>
</dbReference>
<evidence type="ECO:0000256" key="3">
    <source>
        <dbReference type="ARBA" id="ARBA00022695"/>
    </source>
</evidence>
<reference evidence="14 15" key="1">
    <citation type="submission" date="2020-03" db="EMBL/GenBank/DDBJ databases">
        <title>Draft Genome Sequence of 2-Methylisoborneol Producing Pseudanabaena yagii Strain GIHE-NHR1 Isolated from North Han River in South Korea.</title>
        <authorList>
            <person name="Jeong J."/>
        </authorList>
    </citation>
    <scope>NUCLEOTIDE SEQUENCE [LARGE SCALE GENOMIC DNA]</scope>
    <source>
        <strain evidence="14 15">GIHE-NHR1</strain>
    </source>
</reference>
<evidence type="ECO:0000256" key="5">
    <source>
        <dbReference type="ARBA" id="ARBA00022723"/>
    </source>
</evidence>
<keyword evidence="5" id="KW-0479">Metal-binding</keyword>
<dbReference type="PRINTS" id="PR00379">
    <property type="entry name" value="INTEIN"/>
</dbReference>
<dbReference type="SUPFAM" id="SSF52540">
    <property type="entry name" value="P-loop containing nucleoside triphosphate hydrolases"/>
    <property type="match status" value="2"/>
</dbReference>
<dbReference type="Gene3D" id="1.20.272.10">
    <property type="match status" value="1"/>
</dbReference>
<protein>
    <submittedName>
        <fullName evidence="14">DNA polymerase III subunit gamma/tau</fullName>
        <ecNumber evidence="14">2.7.7.7</ecNumber>
    </submittedName>
</protein>
<evidence type="ECO:0000256" key="1">
    <source>
        <dbReference type="ARBA" id="ARBA00006360"/>
    </source>
</evidence>
<evidence type="ECO:0000256" key="7">
    <source>
        <dbReference type="ARBA" id="ARBA00022813"/>
    </source>
</evidence>
<sequence length="1031" mass="114006">MGYEPLHHKYRPQIFADLVGQEAIAHTLTNALNTKRIAPAYLFTGARGTGKTSSARIMAKSLNCLSSDSPTPHPCGKCELCHSIANGNALDITEIDAASNTGVDNIRELIERAQFAPVKARFKVYIIDECLTGDTLVQTDTGLMRIDNQDLLGKQVLSYNEFLSTWEYKKVLRWLDRGVKPTLIIKTNQRSLQCTGNHLIRTESGWTAASNIKVGMNILSPAPVDAGKGLKSLNSYFKKVEDYRASCPTGSDIPTKKVTESGNAAQTIIVQQQEQSPLKYWDSSMAHYWEMLPLPTQISIVDSQELLGHTVINKKSGWNTKLVDCQNYAQISVLPRMMAMGISQSVAAPCAIPNSIPYLMWLSPQELPKTFLWNGLSKLLLKVWHGGIWMMERLCSPQREVQPFTYLQKDILGKKINLLNLGCSQSDMQLKFSPTQEELKPITTFAWGQMPVENGCQIYSNTLSPQWSTNLERVESVTVVGDEPVYDIEVEDNHNFVANGLLVHNCHMLSTAAFNALLKTLEEPPDRVTFILATTDPQRVLPTIISRCQRFDFRRIPLDSMVKHLGKIAANENINIHIEALTLVAQIAQGGLRDAESLLDQLSLLDGEITVEAVWDLVGSVPEQDLLSLIEAIATDHSTQLIDYVRRIMDRGREPLIVLQNLANVYRDLLIAKTASDRSDLVAMTSSGWERLVQLAQTLPTPNILLGQQHLRSAELQIRNSTQPRLWLEVTLMGLLPSAQGAIALSHPQSSNTFTSQATPPRNISPQPISQLTKQNPIPQASSNPKQDLPSVAPETISHLPIEQPVTKNSPETSIPASISLPNVEAPISSRNDDLNDFASVGYDLDQLWQNLLPMLPSPTRAIFVQMEARFLEVDTNSVKIGLGGKRDETTKNIAVQKRPELENACSQLLKRPIKVMFKFIASPSPSEQTQVQVPAPLPHSPAISPPPPSQNSQVPSPNPVIQPATAIAPPMPSINSSTNQPEPPAPTQPRGFAVLSEEERIVRNMAEFFNGQIIDLDEEANDQVSSEQIN</sequence>
<gene>
    <name evidence="14" type="primary">dnaX</name>
    <name evidence="14" type="ORF">HC246_21915</name>
</gene>
<dbReference type="InterPro" id="IPR006142">
    <property type="entry name" value="INTEIN"/>
</dbReference>
<dbReference type="GO" id="GO:0003887">
    <property type="term" value="F:DNA-directed DNA polymerase activity"/>
    <property type="evidence" value="ECO:0007669"/>
    <property type="project" value="UniProtKB-EC"/>
</dbReference>
<dbReference type="SMART" id="SM00305">
    <property type="entry name" value="HintC"/>
    <property type="match status" value="1"/>
</dbReference>
<dbReference type="Pfam" id="PF12169">
    <property type="entry name" value="DNA_pol3_gamma3"/>
    <property type="match status" value="1"/>
</dbReference>
<evidence type="ECO:0000256" key="4">
    <source>
        <dbReference type="ARBA" id="ARBA00022705"/>
    </source>
</evidence>
<dbReference type="Gene3D" id="2.170.16.10">
    <property type="entry name" value="Hedgehog/Intein (Hint) domain"/>
    <property type="match status" value="2"/>
</dbReference>
<comment type="similarity">
    <text evidence="1">Belongs to the DnaX/STICHEL family.</text>
</comment>
<evidence type="ECO:0000256" key="2">
    <source>
        <dbReference type="ARBA" id="ARBA00022679"/>
    </source>
</evidence>
<name>A0ABX1M091_9CYAN</name>
<dbReference type="SUPFAM" id="SSF51294">
    <property type="entry name" value="Hedgehog/intein (Hint) domain"/>
    <property type="match status" value="1"/>
</dbReference>
<dbReference type="InterPro" id="IPR012763">
    <property type="entry name" value="DNA_pol_III_sug/sutau_N"/>
</dbReference>
<feature type="region of interest" description="Disordered" evidence="11">
    <location>
        <begin position="748"/>
        <end position="792"/>
    </location>
</feature>
<feature type="compositionally biased region" description="Pro residues" evidence="11">
    <location>
        <begin position="936"/>
        <end position="950"/>
    </location>
</feature>
<dbReference type="EC" id="2.7.7.7" evidence="14"/>
<dbReference type="InterPro" id="IPR045085">
    <property type="entry name" value="HLD_clamp_pol_III_gamma_tau"/>
</dbReference>
<dbReference type="CDD" id="cd00081">
    <property type="entry name" value="Hint"/>
    <property type="match status" value="2"/>
</dbReference>
<feature type="domain" description="Hint" evidence="13">
    <location>
        <begin position="128"/>
        <end position="222"/>
    </location>
</feature>
<evidence type="ECO:0000313" key="15">
    <source>
        <dbReference type="Proteomes" id="UP000738376"/>
    </source>
</evidence>
<evidence type="ECO:0000256" key="9">
    <source>
        <dbReference type="ARBA" id="ARBA00022840"/>
    </source>
</evidence>
<dbReference type="InterPro" id="IPR050238">
    <property type="entry name" value="DNA_Rep/Repair_Clamp_Loader"/>
</dbReference>
<keyword evidence="7" id="KW-0068">Autocatalytic cleavage</keyword>
<keyword evidence="6" id="KW-0547">Nucleotide-binding</keyword>
<dbReference type="InterPro" id="IPR006141">
    <property type="entry name" value="Intein_N"/>
</dbReference>
<dbReference type="PROSITE" id="PS50817">
    <property type="entry name" value="INTEIN_N_TER"/>
    <property type="match status" value="1"/>
</dbReference>
<dbReference type="Pfam" id="PF22608">
    <property type="entry name" value="DNAX_ATPase_lid"/>
    <property type="match status" value="1"/>
</dbReference>
<comment type="caution">
    <text evidence="14">The sequence shown here is derived from an EMBL/GenBank/DDBJ whole genome shotgun (WGS) entry which is preliminary data.</text>
</comment>
<evidence type="ECO:0000256" key="11">
    <source>
        <dbReference type="SAM" id="MobiDB-lite"/>
    </source>
</evidence>
<dbReference type="NCBIfam" id="TIGR01443">
    <property type="entry name" value="intein_Cterm"/>
    <property type="match status" value="1"/>
</dbReference>
<evidence type="ECO:0000256" key="10">
    <source>
        <dbReference type="ARBA" id="ARBA00023000"/>
    </source>
</evidence>
<dbReference type="PROSITE" id="PS50818">
    <property type="entry name" value="INTEIN_C_TER"/>
    <property type="match status" value="1"/>
</dbReference>
<keyword evidence="4" id="KW-0235">DNA replication</keyword>
<dbReference type="NCBIfam" id="TIGR02397">
    <property type="entry name" value="dnaX_nterm"/>
    <property type="match status" value="1"/>
</dbReference>
<proteinExistence type="inferred from homology"/>
<keyword evidence="3 14" id="KW-0548">Nucleotidyltransferase</keyword>
<dbReference type="InterPro" id="IPR030934">
    <property type="entry name" value="Intein_C"/>
</dbReference>
<dbReference type="SUPFAM" id="SSF48019">
    <property type="entry name" value="post-AAA+ oligomerization domain-like"/>
    <property type="match status" value="1"/>
</dbReference>
<dbReference type="SMART" id="SM00306">
    <property type="entry name" value="HintN"/>
    <property type="match status" value="1"/>
</dbReference>
<keyword evidence="9" id="KW-0067">ATP-binding</keyword>
<keyword evidence="8" id="KW-0862">Zinc</keyword>
<keyword evidence="15" id="KW-1185">Reference proteome</keyword>
<feature type="domain" description="Hint" evidence="12">
    <location>
        <begin position="466"/>
        <end position="511"/>
    </location>
</feature>
<dbReference type="Gene3D" id="3.40.50.300">
    <property type="entry name" value="P-loop containing nucleotide triphosphate hydrolases"/>
    <property type="match status" value="2"/>
</dbReference>
<dbReference type="InterPro" id="IPR003587">
    <property type="entry name" value="Hint_dom_N"/>
</dbReference>
<dbReference type="Proteomes" id="UP000738376">
    <property type="component" value="Unassembled WGS sequence"/>
</dbReference>
<dbReference type="Pfam" id="PF13177">
    <property type="entry name" value="DNA_pol3_delta2"/>
    <property type="match status" value="2"/>
</dbReference>
<evidence type="ECO:0000259" key="12">
    <source>
        <dbReference type="SMART" id="SM00305"/>
    </source>
</evidence>
<organism evidence="14 15">
    <name type="scientific">Pseudanabaena yagii GIHE-NHR1</name>
    <dbReference type="NCBI Taxonomy" id="2722753"/>
    <lineage>
        <taxon>Bacteria</taxon>
        <taxon>Bacillati</taxon>
        <taxon>Cyanobacteriota</taxon>
        <taxon>Cyanophyceae</taxon>
        <taxon>Pseudanabaenales</taxon>
        <taxon>Pseudanabaenaceae</taxon>
        <taxon>Pseudanabaena</taxon>
        <taxon>Pseudanabaena yagii</taxon>
    </lineage>
</organism>
<evidence type="ECO:0000256" key="8">
    <source>
        <dbReference type="ARBA" id="ARBA00022833"/>
    </source>
</evidence>
<dbReference type="RefSeq" id="WP_169365547.1">
    <property type="nucleotide sequence ID" value="NZ_JAAVJL010000003.1"/>
</dbReference>
<dbReference type="InterPro" id="IPR027417">
    <property type="entry name" value="P-loop_NTPase"/>
</dbReference>
<keyword evidence="2 14" id="KW-0808">Transferase</keyword>
<dbReference type="EMBL" id="JAAVJL010000003">
    <property type="protein sequence ID" value="NMF60611.1"/>
    <property type="molecule type" value="Genomic_DNA"/>
</dbReference>
<feature type="compositionally biased region" description="Polar residues" evidence="11">
    <location>
        <begin position="748"/>
        <end position="786"/>
    </location>
</feature>
<dbReference type="PANTHER" id="PTHR11669">
    <property type="entry name" value="REPLICATION FACTOR C / DNA POLYMERASE III GAMMA-TAU SUBUNIT"/>
    <property type="match status" value="1"/>
</dbReference>
<feature type="region of interest" description="Disordered" evidence="11">
    <location>
        <begin position="928"/>
        <end position="995"/>
    </location>
</feature>
<dbReference type="InterPro" id="IPR008921">
    <property type="entry name" value="DNA_pol3_clamp-load_cplx_C"/>
</dbReference>
<evidence type="ECO:0000313" key="14">
    <source>
        <dbReference type="EMBL" id="NMF60611.1"/>
    </source>
</evidence>
<dbReference type="InterPro" id="IPR022754">
    <property type="entry name" value="DNA_pol_III_gamma-3"/>
</dbReference>
<evidence type="ECO:0000256" key="6">
    <source>
        <dbReference type="ARBA" id="ARBA00022741"/>
    </source>
</evidence>
<dbReference type="Gene3D" id="1.10.8.60">
    <property type="match status" value="1"/>
</dbReference>
<dbReference type="InterPro" id="IPR036844">
    <property type="entry name" value="Hint_dom_sf"/>
</dbReference>
<evidence type="ECO:0000259" key="13">
    <source>
        <dbReference type="SMART" id="SM00306"/>
    </source>
</evidence>